<dbReference type="PRINTS" id="PR00420">
    <property type="entry name" value="RNGMNOXGNASE"/>
</dbReference>
<keyword evidence="1" id="KW-0560">Oxidoreductase</keyword>
<feature type="domain" description="FAD-binding" evidence="3">
    <location>
        <begin position="118"/>
        <end position="334"/>
    </location>
</feature>
<keyword evidence="4" id="KW-0503">Monooxygenase</keyword>
<dbReference type="Proteomes" id="UP001596200">
    <property type="component" value="Unassembled WGS sequence"/>
</dbReference>
<dbReference type="InterPro" id="IPR002938">
    <property type="entry name" value="FAD-bd"/>
</dbReference>
<dbReference type="RefSeq" id="WP_344515909.1">
    <property type="nucleotide sequence ID" value="NZ_BAAATU010000034.1"/>
</dbReference>
<evidence type="ECO:0000259" key="3">
    <source>
        <dbReference type="Pfam" id="PF01494"/>
    </source>
</evidence>
<dbReference type="EMBL" id="JBHSPU010000022">
    <property type="protein sequence ID" value="MFC5916947.1"/>
    <property type="molecule type" value="Genomic_DNA"/>
</dbReference>
<dbReference type="InterPro" id="IPR036188">
    <property type="entry name" value="FAD/NAD-bd_sf"/>
</dbReference>
<evidence type="ECO:0000313" key="5">
    <source>
        <dbReference type="Proteomes" id="UP001596200"/>
    </source>
</evidence>
<dbReference type="InterPro" id="IPR050631">
    <property type="entry name" value="PheA/TfdB_FAD_monoxygenase"/>
</dbReference>
<keyword evidence="5" id="KW-1185">Reference proteome</keyword>
<evidence type="ECO:0000256" key="2">
    <source>
        <dbReference type="ARBA" id="ARBA00023027"/>
    </source>
</evidence>
<dbReference type="SUPFAM" id="SSF51905">
    <property type="entry name" value="FAD/NAD(P)-binding domain"/>
    <property type="match status" value="1"/>
</dbReference>
<evidence type="ECO:0000256" key="1">
    <source>
        <dbReference type="ARBA" id="ARBA00023002"/>
    </source>
</evidence>
<dbReference type="GO" id="GO:0004497">
    <property type="term" value="F:monooxygenase activity"/>
    <property type="evidence" value="ECO:0007669"/>
    <property type="project" value="UniProtKB-KW"/>
</dbReference>
<sequence>MRIAVVGGGPGGLYLASWVRQFDPAGEVVVWERNPAGDTFGFGVVFSDGTLLGIKETDPALYDAMAARSERWADIAVRYRGEVVRSAGHGFAAIGRKELLRLLYRRCAEAGVTLRFGEQGPPVERLLAEYDLVVAADGANSAIRSGRSDAFGTSLDTRSSRYIWLAVDKPFDALTFLVAESGHGALHGHAYPFSAELSTFIVEADEHAWRAAGLAAPIAGLTPDGSDRFAVERLEEIFADTLDGHRLTGNRSRWRRFTVVRNRRWHQGNLVLLGDAAHTTHFSIGSGTRLAMEDALVLAGLLRDHGCLDGGGSPEAALVAYEQRRGPAVAAAQRAAQASLEWFEDIGLAMGREASQFAFELLTRGGRLSYEDLTAAVRSSDSSFR</sequence>
<keyword evidence="2" id="KW-0520">NAD</keyword>
<proteinExistence type="predicted"/>
<gene>
    <name evidence="4" type="ORF">ACFP1B_26490</name>
</gene>
<evidence type="ECO:0000313" key="4">
    <source>
        <dbReference type="EMBL" id="MFC5916947.1"/>
    </source>
</evidence>
<comment type="caution">
    <text evidence="4">The sequence shown here is derived from an EMBL/GenBank/DDBJ whole genome shotgun (WGS) entry which is preliminary data.</text>
</comment>
<accession>A0ABW1GT37</accession>
<dbReference type="PANTHER" id="PTHR43476:SF4">
    <property type="entry name" value="BLR0106 PROTEIN"/>
    <property type="match status" value="1"/>
</dbReference>
<dbReference type="PANTHER" id="PTHR43476">
    <property type="entry name" value="3-(3-HYDROXY-PHENYL)PROPIONATE/3-HYDROXYCINNAMIC ACID HYDROXYLASE"/>
    <property type="match status" value="1"/>
</dbReference>
<dbReference type="Gene3D" id="3.50.50.60">
    <property type="entry name" value="FAD/NAD(P)-binding domain"/>
    <property type="match status" value="1"/>
</dbReference>
<dbReference type="Gene3D" id="3.30.9.20">
    <property type="match status" value="1"/>
</dbReference>
<name>A0ABW1GT37_9ACTN</name>
<dbReference type="Pfam" id="PF01494">
    <property type="entry name" value="FAD_binding_3"/>
    <property type="match status" value="1"/>
</dbReference>
<reference evidence="5" key="1">
    <citation type="journal article" date="2019" name="Int. J. Syst. Evol. Microbiol.">
        <title>The Global Catalogue of Microorganisms (GCM) 10K type strain sequencing project: providing services to taxonomists for standard genome sequencing and annotation.</title>
        <authorList>
            <consortium name="The Broad Institute Genomics Platform"/>
            <consortium name="The Broad Institute Genome Sequencing Center for Infectious Disease"/>
            <person name="Wu L."/>
            <person name="Ma J."/>
        </authorList>
    </citation>
    <scope>NUCLEOTIDE SEQUENCE [LARGE SCALE GENOMIC DNA]</scope>
    <source>
        <strain evidence="5">JCM 4147</strain>
    </source>
</reference>
<protein>
    <submittedName>
        <fullName evidence="4">FAD-dependent monooxygenase</fullName>
    </submittedName>
</protein>
<organism evidence="4 5">
    <name type="scientific">Streptomyces pulveraceus</name>
    <dbReference type="NCBI Taxonomy" id="68258"/>
    <lineage>
        <taxon>Bacteria</taxon>
        <taxon>Bacillati</taxon>
        <taxon>Actinomycetota</taxon>
        <taxon>Actinomycetes</taxon>
        <taxon>Kitasatosporales</taxon>
        <taxon>Streptomycetaceae</taxon>
        <taxon>Streptomyces</taxon>
    </lineage>
</organism>